<keyword evidence="3" id="KW-0804">Transcription</keyword>
<dbReference type="Proteomes" id="UP001150830">
    <property type="component" value="Unassembled WGS sequence"/>
</dbReference>
<name>A0A9X3EFM3_9GAMM</name>
<proteinExistence type="predicted"/>
<dbReference type="InterPro" id="IPR009057">
    <property type="entry name" value="Homeodomain-like_sf"/>
</dbReference>
<dbReference type="EMBL" id="JAPNOA010000029">
    <property type="protein sequence ID" value="MCY0965860.1"/>
    <property type="molecule type" value="Genomic_DNA"/>
</dbReference>
<protein>
    <submittedName>
        <fullName evidence="5">AraC family transcriptional regulator ligand-binding domain-containing protein</fullName>
    </submittedName>
</protein>
<keyword evidence="2" id="KW-0238">DNA-binding</keyword>
<comment type="caution">
    <text evidence="5">The sequence shown here is derived from an EMBL/GenBank/DDBJ whole genome shotgun (WGS) entry which is preliminary data.</text>
</comment>
<dbReference type="GO" id="GO:0005829">
    <property type="term" value="C:cytosol"/>
    <property type="evidence" value="ECO:0007669"/>
    <property type="project" value="TreeGrafter"/>
</dbReference>
<dbReference type="SUPFAM" id="SSF46689">
    <property type="entry name" value="Homeodomain-like"/>
    <property type="match status" value="1"/>
</dbReference>
<evidence type="ECO:0000256" key="1">
    <source>
        <dbReference type="ARBA" id="ARBA00023015"/>
    </source>
</evidence>
<dbReference type="InterPro" id="IPR018060">
    <property type="entry name" value="HTH_AraC"/>
</dbReference>
<evidence type="ECO:0000256" key="3">
    <source>
        <dbReference type="ARBA" id="ARBA00023163"/>
    </source>
</evidence>
<organism evidence="5 6">
    <name type="scientific">Parathalassolituus penaei</name>
    <dbReference type="NCBI Taxonomy" id="2997323"/>
    <lineage>
        <taxon>Bacteria</taxon>
        <taxon>Pseudomonadati</taxon>
        <taxon>Pseudomonadota</taxon>
        <taxon>Gammaproteobacteria</taxon>
        <taxon>Oceanospirillales</taxon>
        <taxon>Oceanospirillaceae</taxon>
        <taxon>Parathalassolituus</taxon>
    </lineage>
</organism>
<evidence type="ECO:0000259" key="4">
    <source>
        <dbReference type="PROSITE" id="PS01124"/>
    </source>
</evidence>
<dbReference type="GO" id="GO:0003700">
    <property type="term" value="F:DNA-binding transcription factor activity"/>
    <property type="evidence" value="ECO:0007669"/>
    <property type="project" value="InterPro"/>
</dbReference>
<keyword evidence="6" id="KW-1185">Reference proteome</keyword>
<evidence type="ECO:0000313" key="6">
    <source>
        <dbReference type="Proteomes" id="UP001150830"/>
    </source>
</evidence>
<keyword evidence="1" id="KW-0805">Transcription regulation</keyword>
<dbReference type="PANTHER" id="PTHR47894:SF1">
    <property type="entry name" value="HTH-TYPE TRANSCRIPTIONAL REGULATOR VQSM"/>
    <property type="match status" value="1"/>
</dbReference>
<reference evidence="5" key="1">
    <citation type="submission" date="2022-11" db="EMBL/GenBank/DDBJ databases">
        <title>Parathalassolutuus dongxingensis gen. nov., sp. nov., a novel member of family Oceanospirillaceae isolated from a coastal shrimp pond in Guangxi, China.</title>
        <authorList>
            <person name="Chen H."/>
        </authorList>
    </citation>
    <scope>NUCLEOTIDE SEQUENCE</scope>
    <source>
        <strain evidence="5">G-43</strain>
    </source>
</reference>
<dbReference type="Pfam" id="PF12625">
    <property type="entry name" value="Arabinose_bd"/>
    <property type="match status" value="1"/>
</dbReference>
<dbReference type="Gene3D" id="1.10.10.60">
    <property type="entry name" value="Homeodomain-like"/>
    <property type="match status" value="1"/>
</dbReference>
<sequence length="360" mass="40604">MSARTAGHWRMKLASRWYDADDSLLPAHHHAAVLLDLLLAQGHNSHKVLKGTGLFEEDFHSGQVLISPNQLLKLVANARRLDSDGELAFRWGAQLWPGHYGVCSSLLANAANLQDALQLLCDYSRALSPLLAPRLIVDEQFVYLQWLDSHGAGEELEFLVRAHMAGLSAMVRWLSGLQPGWQFLFAGAAPQDAASSQVYLGERCHYDAGINLMLTSRAVLQQSWPRHVALARRTAEMEALQQMGQQRWRGFPESVYRYLVQHIQRPLNLALVAEAFAMSPATLKRRLARQGCHFQQLQDQARLHVGLYLLHVKGWNNEQVAQHLCFNDTTNFRRAFKRWCGLTPSDSRSRFVLPTLSLSA</sequence>
<dbReference type="InterPro" id="IPR032687">
    <property type="entry name" value="AraC-type_N"/>
</dbReference>
<feature type="domain" description="HTH araC/xylS-type" evidence="4">
    <location>
        <begin position="253"/>
        <end position="350"/>
    </location>
</feature>
<dbReference type="PANTHER" id="PTHR47894">
    <property type="entry name" value="HTH-TYPE TRANSCRIPTIONAL REGULATOR GADX"/>
    <property type="match status" value="1"/>
</dbReference>
<dbReference type="GO" id="GO:0000976">
    <property type="term" value="F:transcription cis-regulatory region binding"/>
    <property type="evidence" value="ECO:0007669"/>
    <property type="project" value="TreeGrafter"/>
</dbReference>
<evidence type="ECO:0000313" key="5">
    <source>
        <dbReference type="EMBL" id="MCY0965860.1"/>
    </source>
</evidence>
<dbReference type="AlphaFoldDB" id="A0A9X3EFM3"/>
<dbReference type="SMART" id="SM00342">
    <property type="entry name" value="HTH_ARAC"/>
    <property type="match status" value="1"/>
</dbReference>
<gene>
    <name evidence="5" type="ORF">OUO13_11730</name>
</gene>
<dbReference type="RefSeq" id="WP_283174071.1">
    <property type="nucleotide sequence ID" value="NZ_JAPNOA010000029.1"/>
</dbReference>
<accession>A0A9X3EFM3</accession>
<evidence type="ECO:0000256" key="2">
    <source>
        <dbReference type="ARBA" id="ARBA00023125"/>
    </source>
</evidence>
<dbReference type="PROSITE" id="PS01124">
    <property type="entry name" value="HTH_ARAC_FAMILY_2"/>
    <property type="match status" value="1"/>
</dbReference>
<dbReference type="Pfam" id="PF12833">
    <property type="entry name" value="HTH_18"/>
    <property type="match status" value="1"/>
</dbReference>